<name>A0A8S2VI72_9BILA</name>
<organism evidence="1 2">
    <name type="scientific">Didymodactylos carnosus</name>
    <dbReference type="NCBI Taxonomy" id="1234261"/>
    <lineage>
        <taxon>Eukaryota</taxon>
        <taxon>Metazoa</taxon>
        <taxon>Spiralia</taxon>
        <taxon>Gnathifera</taxon>
        <taxon>Rotifera</taxon>
        <taxon>Eurotatoria</taxon>
        <taxon>Bdelloidea</taxon>
        <taxon>Philodinida</taxon>
        <taxon>Philodinidae</taxon>
        <taxon>Didymodactylos</taxon>
    </lineage>
</organism>
<gene>
    <name evidence="1" type="ORF">TMI583_LOCUS43517</name>
</gene>
<accession>A0A8S2VI72</accession>
<reference evidence="1" key="1">
    <citation type="submission" date="2021-02" db="EMBL/GenBank/DDBJ databases">
        <authorList>
            <person name="Nowell W R."/>
        </authorList>
    </citation>
    <scope>NUCLEOTIDE SEQUENCE</scope>
</reference>
<proteinExistence type="predicted"/>
<sequence>MYRAFARQDYFGFIVKNDSNTFALFLYHRRSCGEWLLEPKQYSISVFKIQWIDNNLIIINPQQQLIIIHWNVEQQVWQEQILSRPSNVSQNSEIFFTTNQSLVIVYDDQHLWIGYKDFNKNWQIKLLRHIPNYFLKSKQTLEQFEITSGLSQKIYDYLELQVLQSHNNIICLSSWQEENSKLKSIISIFMLDSNNNIRFEKTNTIIQEESYQEIFSKPQEQEFIQGDKITYRLMYEKSNGKFRVVFEPQQVAKEVEIEKIKHRRLYELNNQEIKVTLQGVKGFVIYNNQTGQWFTEMAQNLQNDSHSLTEHFKDILLVDLTKYLPQLNINQITWSNKKWLFDGYQWQEKIIEEDIV</sequence>
<evidence type="ECO:0000313" key="1">
    <source>
        <dbReference type="EMBL" id="CAF4401259.1"/>
    </source>
</evidence>
<protein>
    <submittedName>
        <fullName evidence="1">Uncharacterized protein</fullName>
    </submittedName>
</protein>
<dbReference type="EMBL" id="CAJOBA010072852">
    <property type="protein sequence ID" value="CAF4401259.1"/>
    <property type="molecule type" value="Genomic_DNA"/>
</dbReference>
<dbReference type="AlphaFoldDB" id="A0A8S2VI72"/>
<dbReference type="Proteomes" id="UP000682733">
    <property type="component" value="Unassembled WGS sequence"/>
</dbReference>
<comment type="caution">
    <text evidence="1">The sequence shown here is derived from an EMBL/GenBank/DDBJ whole genome shotgun (WGS) entry which is preliminary data.</text>
</comment>
<evidence type="ECO:0000313" key="2">
    <source>
        <dbReference type="Proteomes" id="UP000682733"/>
    </source>
</evidence>
<feature type="non-terminal residue" evidence="1">
    <location>
        <position position="356"/>
    </location>
</feature>